<organism evidence="1 2">
    <name type="scientific">Dichanthelium oligosanthes</name>
    <dbReference type="NCBI Taxonomy" id="888268"/>
    <lineage>
        <taxon>Eukaryota</taxon>
        <taxon>Viridiplantae</taxon>
        <taxon>Streptophyta</taxon>
        <taxon>Embryophyta</taxon>
        <taxon>Tracheophyta</taxon>
        <taxon>Spermatophyta</taxon>
        <taxon>Magnoliopsida</taxon>
        <taxon>Liliopsida</taxon>
        <taxon>Poales</taxon>
        <taxon>Poaceae</taxon>
        <taxon>PACMAD clade</taxon>
        <taxon>Panicoideae</taxon>
        <taxon>Panicodae</taxon>
        <taxon>Paniceae</taxon>
        <taxon>Dichantheliinae</taxon>
        <taxon>Dichanthelium</taxon>
    </lineage>
</organism>
<gene>
    <name evidence="1" type="ORF">BAE44_0020141</name>
</gene>
<protein>
    <submittedName>
        <fullName evidence="1">Uncharacterized protein</fullName>
    </submittedName>
</protein>
<comment type="caution">
    <text evidence="1">The sequence shown here is derived from an EMBL/GenBank/DDBJ whole genome shotgun (WGS) entry which is preliminary data.</text>
</comment>
<evidence type="ECO:0000313" key="2">
    <source>
        <dbReference type="Proteomes" id="UP000095767"/>
    </source>
</evidence>
<accession>A0A1E5V144</accession>
<dbReference type="Proteomes" id="UP000095767">
    <property type="component" value="Unassembled WGS sequence"/>
</dbReference>
<evidence type="ECO:0000313" key="1">
    <source>
        <dbReference type="EMBL" id="OEL18841.1"/>
    </source>
</evidence>
<dbReference type="AlphaFoldDB" id="A0A1E5V144"/>
<reference evidence="1 2" key="1">
    <citation type="submission" date="2016-09" db="EMBL/GenBank/DDBJ databases">
        <title>The draft genome of Dichanthelium oligosanthes: A C3 panicoid grass species.</title>
        <authorList>
            <person name="Studer A.J."/>
            <person name="Schnable J.C."/>
            <person name="Brutnell T.P."/>
        </authorList>
    </citation>
    <scope>NUCLEOTIDE SEQUENCE [LARGE SCALE GENOMIC DNA]</scope>
    <source>
        <strain evidence="2">cv. Kellogg 1175</strain>
        <tissue evidence="1">Leaf</tissue>
    </source>
</reference>
<sequence length="29" mass="3404">MESNCHYLVSSTYDRGEQSWILKHCEGDD</sequence>
<dbReference type="EMBL" id="LWDX02055416">
    <property type="protein sequence ID" value="OEL18841.1"/>
    <property type="molecule type" value="Genomic_DNA"/>
</dbReference>
<keyword evidence="2" id="KW-1185">Reference proteome</keyword>
<name>A0A1E5V144_9POAL</name>
<proteinExistence type="predicted"/>